<dbReference type="InterPro" id="IPR013424">
    <property type="entry name" value="Ice-binding_C"/>
</dbReference>
<gene>
    <name evidence="3" type="ORF">CQ14_08295</name>
</gene>
<keyword evidence="1" id="KW-0732">Signal</keyword>
<dbReference type="Proteomes" id="UP000051660">
    <property type="component" value="Unassembled WGS sequence"/>
</dbReference>
<evidence type="ECO:0000313" key="4">
    <source>
        <dbReference type="Proteomes" id="UP000051660"/>
    </source>
</evidence>
<protein>
    <recommendedName>
        <fullName evidence="2">Ice-binding protein C-terminal domain-containing protein</fullName>
    </recommendedName>
</protein>
<comment type="caution">
    <text evidence="3">The sequence shown here is derived from an EMBL/GenBank/DDBJ whole genome shotgun (WGS) entry which is preliminary data.</text>
</comment>
<feature type="signal peptide" evidence="1">
    <location>
        <begin position="1"/>
        <end position="23"/>
    </location>
</feature>
<evidence type="ECO:0000256" key="1">
    <source>
        <dbReference type="SAM" id="SignalP"/>
    </source>
</evidence>
<reference evidence="3 4" key="1">
    <citation type="submission" date="2014-03" db="EMBL/GenBank/DDBJ databases">
        <title>Bradyrhizobium valentinum sp. nov., isolated from effective nodules of Lupinus mariae-josephae, a lupine endemic of basic-lime soils in Eastern Spain.</title>
        <authorList>
            <person name="Duran D."/>
            <person name="Rey L."/>
            <person name="Navarro A."/>
            <person name="Busquets A."/>
            <person name="Imperial J."/>
            <person name="Ruiz-Argueso T."/>
        </authorList>
    </citation>
    <scope>NUCLEOTIDE SEQUENCE [LARGE SCALE GENOMIC DNA]</scope>
    <source>
        <strain evidence="3 4">CCBAU 23086</strain>
    </source>
</reference>
<dbReference type="NCBIfam" id="TIGR02595">
    <property type="entry name" value="PEP_CTERM"/>
    <property type="match status" value="1"/>
</dbReference>
<name>A0A0R3N6M7_9BRAD</name>
<proteinExistence type="predicted"/>
<evidence type="ECO:0000313" key="3">
    <source>
        <dbReference type="EMBL" id="KRR27835.1"/>
    </source>
</evidence>
<dbReference type="RefSeq" id="WP_057856237.1">
    <property type="nucleotide sequence ID" value="NZ_LLYB01000034.1"/>
</dbReference>
<dbReference type="AlphaFoldDB" id="A0A0R3N6M7"/>
<feature type="chain" id="PRO_5006445096" description="Ice-binding protein C-terminal domain-containing protein" evidence="1">
    <location>
        <begin position="24"/>
        <end position="239"/>
    </location>
</feature>
<sequence>MRKFLAPLCTIAALVIWSDHARAVVVTASNGPFSAGNSNTNNDITFDGVATPNTFSGTSIHWGTVPASFGGIAFSGTAIIAKNAAGTAAGISATPAGDTTNYMSILGGKSETLTFSGTQNKFGLYWGSIDSYNSIAFYLGGSASPFLTLFGNNLNAVPALGFNGDQSGALTNAYVTFTGLNFDKIVLASSSNSFEFDNISYGNVSPVPEPSTWAMMLLGFAGIGFAYRRHRSRLAVTAA</sequence>
<evidence type="ECO:0000259" key="2">
    <source>
        <dbReference type="Pfam" id="PF07589"/>
    </source>
</evidence>
<organism evidence="3 4">
    <name type="scientific">Bradyrhizobium lablabi</name>
    <dbReference type="NCBI Taxonomy" id="722472"/>
    <lineage>
        <taxon>Bacteria</taxon>
        <taxon>Pseudomonadati</taxon>
        <taxon>Pseudomonadota</taxon>
        <taxon>Alphaproteobacteria</taxon>
        <taxon>Hyphomicrobiales</taxon>
        <taxon>Nitrobacteraceae</taxon>
        <taxon>Bradyrhizobium</taxon>
    </lineage>
</organism>
<dbReference type="Pfam" id="PF07589">
    <property type="entry name" value="PEP-CTERM"/>
    <property type="match status" value="1"/>
</dbReference>
<dbReference type="NCBIfam" id="NF035944">
    <property type="entry name" value="PEPxxWA-CTERM"/>
    <property type="match status" value="1"/>
</dbReference>
<dbReference type="OrthoDB" id="8558695at2"/>
<accession>A0A0R3N6M7</accession>
<dbReference type="EMBL" id="LLYB01000034">
    <property type="protein sequence ID" value="KRR27835.1"/>
    <property type="molecule type" value="Genomic_DNA"/>
</dbReference>
<feature type="domain" description="Ice-binding protein C-terminal" evidence="2">
    <location>
        <begin position="206"/>
        <end position="229"/>
    </location>
</feature>